<evidence type="ECO:0000313" key="2">
    <source>
        <dbReference type="EMBL" id="CAB4344562.1"/>
    </source>
</evidence>
<evidence type="ECO:0000313" key="4">
    <source>
        <dbReference type="EMBL" id="CAB4722836.1"/>
    </source>
</evidence>
<feature type="region of interest" description="Disordered" evidence="1">
    <location>
        <begin position="396"/>
        <end position="416"/>
    </location>
</feature>
<evidence type="ECO:0000313" key="8">
    <source>
        <dbReference type="EMBL" id="CAB4980070.1"/>
    </source>
</evidence>
<organism evidence="5">
    <name type="scientific">freshwater metagenome</name>
    <dbReference type="NCBI Taxonomy" id="449393"/>
    <lineage>
        <taxon>unclassified sequences</taxon>
        <taxon>metagenomes</taxon>
        <taxon>ecological metagenomes</taxon>
    </lineage>
</organism>
<dbReference type="EMBL" id="CAEZYM010000005">
    <property type="protein sequence ID" value="CAB4722836.1"/>
    <property type="molecule type" value="Genomic_DNA"/>
</dbReference>
<evidence type="ECO:0000313" key="3">
    <source>
        <dbReference type="EMBL" id="CAB4698039.1"/>
    </source>
</evidence>
<sequence>MTDFNTTITTPLVPSAASALIGDPAQFGRVGEDGTVYVRTPNGEKAVGSYPGKSAEEALAYFVRKFEALASEVALLAARIRSGAMVPSDAHVAVNKLRHHVTELNGVGDLAALAAAVEQIPVLVEDHRGAYEAKKAADNEAKATQRAQVLVEKEKLVAEAESLADSQSWKTTGDRLKTLLDEWKVAPRLDKKTDADLWKRFSASRNKFDKHRRTHFASLDAQQSKVSEQKIALVTEAQTLASSTDWVATARRFKALMDLWKASGRGKKADDAKLWARFKESQDQFFAAKNADLKKRGDVMSANLAKREALILEIEALLPFTNIEETRKVFRDLARSWERIGMTQREKRGVLEARFQAVEKEIKSAEELHWRKSDPAAKARAADVVRQLTEAVDSYEKSSSKAVANGNEKKAKEARESADARRVWLAEAEKALAEFAN</sequence>
<dbReference type="EMBL" id="CAESAE010000010">
    <property type="protein sequence ID" value="CAB4344562.1"/>
    <property type="molecule type" value="Genomic_DNA"/>
</dbReference>
<proteinExistence type="predicted"/>
<dbReference type="EMBL" id="CAEZXO010000006">
    <property type="protein sequence ID" value="CAB4698039.1"/>
    <property type="molecule type" value="Genomic_DNA"/>
</dbReference>
<dbReference type="EMBL" id="CAFBLD010000007">
    <property type="protein sequence ID" value="CAB4872355.1"/>
    <property type="molecule type" value="Genomic_DNA"/>
</dbReference>
<feature type="compositionally biased region" description="Basic and acidic residues" evidence="1">
    <location>
        <begin position="407"/>
        <end position="416"/>
    </location>
</feature>
<evidence type="ECO:0000313" key="5">
    <source>
        <dbReference type="EMBL" id="CAB4783275.1"/>
    </source>
</evidence>
<evidence type="ECO:0000313" key="6">
    <source>
        <dbReference type="EMBL" id="CAB4872355.1"/>
    </source>
</evidence>
<accession>A0A6J6WJ04</accession>
<dbReference type="InterPro" id="IPR007139">
    <property type="entry name" value="DUF349"/>
</dbReference>
<dbReference type="EMBL" id="CAFBOC010000011">
    <property type="protein sequence ID" value="CAB4980070.1"/>
    <property type="molecule type" value="Genomic_DNA"/>
</dbReference>
<evidence type="ECO:0000313" key="7">
    <source>
        <dbReference type="EMBL" id="CAB4948815.1"/>
    </source>
</evidence>
<dbReference type="EMBL" id="CAEZZW010000005">
    <property type="protein sequence ID" value="CAB4783275.1"/>
    <property type="molecule type" value="Genomic_DNA"/>
</dbReference>
<gene>
    <name evidence="3" type="ORF">UFOPK2510_01132</name>
    <name evidence="4" type="ORF">UFOPK2718_00634</name>
    <name evidence="5" type="ORF">UFOPK2936_01090</name>
    <name evidence="6" type="ORF">UFOPK3328_01137</name>
    <name evidence="7" type="ORF">UFOPK3779_01055</name>
    <name evidence="8" type="ORF">UFOPK3913_01070</name>
    <name evidence="2" type="ORF">UFOPK4107_01416</name>
</gene>
<protein>
    <submittedName>
        <fullName evidence="5">Unannotated protein</fullName>
    </submittedName>
</protein>
<name>A0A6J6WJ04_9ZZZZ</name>
<dbReference type="EMBL" id="CAFBNH010000006">
    <property type="protein sequence ID" value="CAB4948815.1"/>
    <property type="molecule type" value="Genomic_DNA"/>
</dbReference>
<dbReference type="Pfam" id="PF03993">
    <property type="entry name" value="DUF349"/>
    <property type="match status" value="3"/>
</dbReference>
<dbReference type="AlphaFoldDB" id="A0A6J6WJ04"/>
<reference evidence="5" key="1">
    <citation type="submission" date="2020-05" db="EMBL/GenBank/DDBJ databases">
        <authorList>
            <person name="Chiriac C."/>
            <person name="Salcher M."/>
            <person name="Ghai R."/>
            <person name="Kavagutti S V."/>
        </authorList>
    </citation>
    <scope>NUCLEOTIDE SEQUENCE</scope>
</reference>
<evidence type="ECO:0000256" key="1">
    <source>
        <dbReference type="SAM" id="MobiDB-lite"/>
    </source>
</evidence>